<dbReference type="HOGENOM" id="CLU_027562_9_0_4"/>
<dbReference type="KEGG" id="cbx:Cenrod_0469"/>
<keyword evidence="7 9" id="KW-0233">DNA recombination</keyword>
<dbReference type="PATRIC" id="fig|946483.4.peg.469"/>
<feature type="active site" description="O-(3'-phospho-DNA)-tyrosine intermediate" evidence="9">
    <location>
        <position position="265"/>
    </location>
</feature>
<dbReference type="InterPro" id="IPR011010">
    <property type="entry name" value="DNA_brk_join_enz"/>
</dbReference>
<dbReference type="GO" id="GO:0007059">
    <property type="term" value="P:chromosome segregation"/>
    <property type="evidence" value="ECO:0007669"/>
    <property type="project" value="UniProtKB-UniRule"/>
</dbReference>
<feature type="domain" description="Tyr recombinase" evidence="10">
    <location>
        <begin position="91"/>
        <end position="278"/>
    </location>
</feature>
<evidence type="ECO:0000313" key="13">
    <source>
        <dbReference type="Proteomes" id="UP000017184"/>
    </source>
</evidence>
<dbReference type="Pfam" id="PF02899">
    <property type="entry name" value="Phage_int_SAM_1"/>
    <property type="match status" value="1"/>
</dbReference>
<organism evidence="12 13">
    <name type="scientific">Candidatus Symbiobacter mobilis CR</name>
    <dbReference type="NCBI Taxonomy" id="946483"/>
    <lineage>
        <taxon>Bacteria</taxon>
        <taxon>Pseudomonadati</taxon>
        <taxon>Pseudomonadota</taxon>
        <taxon>Betaproteobacteria</taxon>
        <taxon>Burkholderiales</taxon>
        <taxon>Comamonadaceae</taxon>
    </lineage>
</organism>
<dbReference type="PROSITE" id="PS51898">
    <property type="entry name" value="TYR_RECOMBINASE"/>
    <property type="match status" value="1"/>
</dbReference>
<dbReference type="InterPro" id="IPR023009">
    <property type="entry name" value="Tyrosine_recombinase_XerC/XerD"/>
</dbReference>
<dbReference type="Pfam" id="PF00589">
    <property type="entry name" value="Phage_integrase"/>
    <property type="match status" value="1"/>
</dbReference>
<dbReference type="Proteomes" id="UP000017184">
    <property type="component" value="Chromosome"/>
</dbReference>
<dbReference type="PANTHER" id="PTHR30349:SF90">
    <property type="entry name" value="TYROSINE RECOMBINASE XERD"/>
    <property type="match status" value="1"/>
</dbReference>
<comment type="similarity">
    <text evidence="9">Belongs to the 'phage' integrase family. XerC subfamily.</text>
</comment>
<dbReference type="SUPFAM" id="SSF56349">
    <property type="entry name" value="DNA breaking-rejoining enzymes"/>
    <property type="match status" value="1"/>
</dbReference>
<dbReference type="EMBL" id="CP004885">
    <property type="protein sequence ID" value="AGX86584.1"/>
    <property type="molecule type" value="Genomic_DNA"/>
</dbReference>
<evidence type="ECO:0000256" key="5">
    <source>
        <dbReference type="ARBA" id="ARBA00022908"/>
    </source>
</evidence>
<dbReference type="InterPro" id="IPR044068">
    <property type="entry name" value="CB"/>
</dbReference>
<dbReference type="SUPFAM" id="SSF47823">
    <property type="entry name" value="lambda integrase-like, N-terminal domain"/>
    <property type="match status" value="1"/>
</dbReference>
<proteinExistence type="inferred from homology"/>
<keyword evidence="13" id="KW-1185">Reference proteome</keyword>
<evidence type="ECO:0000259" key="11">
    <source>
        <dbReference type="PROSITE" id="PS51900"/>
    </source>
</evidence>
<name>U5N8S2_9BURK</name>
<dbReference type="AlphaFoldDB" id="U5N8S2"/>
<comment type="subunit">
    <text evidence="9">Forms a cyclic heterotetrameric complex composed of two molecules of XerC and two molecules of XerD.</text>
</comment>
<dbReference type="GO" id="GO:0006313">
    <property type="term" value="P:DNA transposition"/>
    <property type="evidence" value="ECO:0007669"/>
    <property type="project" value="UniProtKB-UniRule"/>
</dbReference>
<dbReference type="Gene3D" id="1.10.443.10">
    <property type="entry name" value="Intergrase catalytic core"/>
    <property type="match status" value="1"/>
</dbReference>
<evidence type="ECO:0000313" key="12">
    <source>
        <dbReference type="EMBL" id="AGX86584.1"/>
    </source>
</evidence>
<comment type="function">
    <text evidence="9">Site-specific tyrosine recombinase, which acts by catalyzing the cutting and rejoining of the recombining DNA molecules. The XerC-XerD complex is essential to convert dimers of the bacterial chromosome into monomers to permit their segregation at cell division. It also contributes to the segregational stability of plasmids.</text>
</comment>
<evidence type="ECO:0000256" key="3">
    <source>
        <dbReference type="ARBA" id="ARBA00022618"/>
    </source>
</evidence>
<dbReference type="NCBIfam" id="NF001399">
    <property type="entry name" value="PRK00283.1"/>
    <property type="match status" value="1"/>
</dbReference>
<dbReference type="GO" id="GO:0005737">
    <property type="term" value="C:cytoplasm"/>
    <property type="evidence" value="ECO:0007669"/>
    <property type="project" value="UniProtKB-SubCell"/>
</dbReference>
<dbReference type="InterPro" id="IPR010998">
    <property type="entry name" value="Integrase_recombinase_N"/>
</dbReference>
<keyword evidence="6 9" id="KW-0238">DNA-binding</keyword>
<dbReference type="HAMAP" id="MF_01808">
    <property type="entry name" value="Recomb_XerC_XerD"/>
    <property type="match status" value="1"/>
</dbReference>
<dbReference type="PANTHER" id="PTHR30349">
    <property type="entry name" value="PHAGE INTEGRASE-RELATED"/>
    <property type="match status" value="1"/>
</dbReference>
<feature type="active site" evidence="9">
    <location>
        <position position="256"/>
    </location>
</feature>
<accession>U5N8S2</accession>
<keyword evidence="8 9" id="KW-0131">Cell cycle</keyword>
<evidence type="ECO:0000256" key="1">
    <source>
        <dbReference type="ARBA" id="ARBA00004496"/>
    </source>
</evidence>
<evidence type="ECO:0000256" key="2">
    <source>
        <dbReference type="ARBA" id="ARBA00022490"/>
    </source>
</evidence>
<reference evidence="12 13" key="1">
    <citation type="journal article" date="2013" name="Genome Biol.">
        <title>Genomic analysis reveals key aspects of prokaryotic symbiosis in the phototrophic consortium "Chlorochromatium aggregatum".</title>
        <authorList>
            <person name="Liu Z."/>
            <person name="Muller J."/>
            <person name="Li T."/>
            <person name="Alvey R.M."/>
            <person name="Vogl K."/>
            <person name="Frigaard N.U."/>
            <person name="Rockwell N.C."/>
            <person name="Boyd E.S."/>
            <person name="Tomsho L.P."/>
            <person name="Schuster S.C."/>
            <person name="Henke P."/>
            <person name="Rohde M."/>
            <person name="Overmann J."/>
            <person name="Bryant D.A."/>
        </authorList>
    </citation>
    <scope>NUCLEOTIDE SEQUENCE [LARGE SCALE GENOMIC DNA]</scope>
    <source>
        <strain evidence="12">CR</strain>
    </source>
</reference>
<feature type="active site" evidence="9">
    <location>
        <position position="131"/>
    </location>
</feature>
<dbReference type="InterPro" id="IPR004107">
    <property type="entry name" value="Integrase_SAM-like_N"/>
</dbReference>
<feature type="active site" evidence="9">
    <location>
        <position position="230"/>
    </location>
</feature>
<protein>
    <recommendedName>
        <fullName evidence="9">Tyrosine recombinase XerC</fullName>
    </recommendedName>
</protein>
<dbReference type="OrthoDB" id="9801717at2"/>
<feature type="active site" evidence="9">
    <location>
        <position position="233"/>
    </location>
</feature>
<evidence type="ECO:0000259" key="10">
    <source>
        <dbReference type="PROSITE" id="PS51898"/>
    </source>
</evidence>
<dbReference type="STRING" id="946483.Cenrod_0469"/>
<evidence type="ECO:0000256" key="6">
    <source>
        <dbReference type="ARBA" id="ARBA00023125"/>
    </source>
</evidence>
<dbReference type="CDD" id="cd00798">
    <property type="entry name" value="INT_XerDC_C"/>
    <property type="match status" value="1"/>
</dbReference>
<keyword evidence="3 9" id="KW-0132">Cell division</keyword>
<dbReference type="GO" id="GO:0009037">
    <property type="term" value="F:tyrosine-based site-specific recombinase activity"/>
    <property type="evidence" value="ECO:0007669"/>
    <property type="project" value="UniProtKB-UniRule"/>
</dbReference>
<feature type="active site" evidence="9">
    <location>
        <position position="155"/>
    </location>
</feature>
<evidence type="ECO:0000256" key="7">
    <source>
        <dbReference type="ARBA" id="ARBA00023172"/>
    </source>
</evidence>
<sequence length="284" mass="31953">MEEGLAALTLSAYRQDLRTLGRWLHGHGKTLLQADADDLLGFFAAHHARTKATTANRRLTVCKRFYRWALREHRIAQDPTLTLLSARQPLRVPDSLTERQVEALLAAPDVHTAQGVRDRTMLELMYACGLRVTELVTLQCHQVSMTELVLRVVGKGSRERIVPFGEIAGLWLERYMAHARPELLAGKASVDLFVTHRGSTPGTAMSRMMFWMLVRQYAVAAGITQQLSPHTLRHAFATHLLDHGADLRSVQLLLGHANVSTTTIYTHVARQRLHDLHARHHPRG</sequence>
<dbReference type="InterPro" id="IPR013762">
    <property type="entry name" value="Integrase-like_cat_sf"/>
</dbReference>
<dbReference type="GO" id="GO:0003677">
    <property type="term" value="F:DNA binding"/>
    <property type="evidence" value="ECO:0007669"/>
    <property type="project" value="UniProtKB-UniRule"/>
</dbReference>
<keyword evidence="5 9" id="KW-0229">DNA integration</keyword>
<dbReference type="GO" id="GO:0051301">
    <property type="term" value="P:cell division"/>
    <property type="evidence" value="ECO:0007669"/>
    <property type="project" value="UniProtKB-KW"/>
</dbReference>
<keyword evidence="2 9" id="KW-0963">Cytoplasm</keyword>
<evidence type="ECO:0000256" key="4">
    <source>
        <dbReference type="ARBA" id="ARBA00022829"/>
    </source>
</evidence>
<evidence type="ECO:0000256" key="9">
    <source>
        <dbReference type="HAMAP-Rule" id="MF_01808"/>
    </source>
</evidence>
<comment type="subcellular location">
    <subcellularLocation>
        <location evidence="1 9">Cytoplasm</location>
    </subcellularLocation>
</comment>
<keyword evidence="4 9" id="KW-0159">Chromosome partition</keyword>
<dbReference type="InterPro" id="IPR050090">
    <property type="entry name" value="Tyrosine_recombinase_XerCD"/>
</dbReference>
<evidence type="ECO:0000256" key="8">
    <source>
        <dbReference type="ARBA" id="ARBA00023306"/>
    </source>
</evidence>
<dbReference type="eggNOG" id="COG4974">
    <property type="taxonomic scope" value="Bacteria"/>
</dbReference>
<dbReference type="PROSITE" id="PS51900">
    <property type="entry name" value="CB"/>
    <property type="match status" value="1"/>
</dbReference>
<gene>
    <name evidence="12" type="primary">xerD</name>
    <name evidence="9" type="synonym">xerC</name>
    <name evidence="12" type="ORF">Cenrod_0469</name>
</gene>
<dbReference type="InterPro" id="IPR002104">
    <property type="entry name" value="Integrase_catalytic"/>
</dbReference>
<feature type="domain" description="Core-binding (CB)" evidence="11">
    <location>
        <begin position="1"/>
        <end position="70"/>
    </location>
</feature>
<dbReference type="Gene3D" id="1.10.150.130">
    <property type="match status" value="1"/>
</dbReference>